<dbReference type="InterPro" id="IPR050483">
    <property type="entry name" value="CoA-transferase_III_domain"/>
</dbReference>
<reference evidence="3 4" key="1">
    <citation type="submission" date="2024-01" db="EMBL/GenBank/DDBJ databases">
        <title>the genome sequence of strain Microbacterium schleiferi NBRC 15075.</title>
        <authorList>
            <person name="Ding Y."/>
            <person name="Zhang G."/>
        </authorList>
    </citation>
    <scope>NUCLEOTIDE SEQUENCE [LARGE SCALE GENOMIC DNA]</scope>
    <source>
        <strain evidence="3 4">NBRC 15075</strain>
    </source>
</reference>
<dbReference type="InterPro" id="IPR003673">
    <property type="entry name" value="CoA-Trfase_fam_III"/>
</dbReference>
<proteinExistence type="predicted"/>
<comment type="caution">
    <text evidence="3">The sequence shown here is derived from an EMBL/GenBank/DDBJ whole genome shotgun (WGS) entry which is preliminary data.</text>
</comment>
<sequence>MPGPMPLDGVVVADLSRVLAGPLAASTLADLGADVIKVERAASGDDTRQWGPPWTGNSSSYFESANRGKRSLGNRHPSIAPYEALDTGEGVLALAVGNDAQFARLCETVGDPDLAGDARFATNAQRVAHRDELAVALEARLRADTAASWAARLMDVGVPAGTIGSVADGFVLAERLGLDPRVPVDGGIDQIRSPLRFERTPIGRYVRPPRLDEHGDEIRRWLAAGPDPIGHAGGQSEGETRGNHG</sequence>
<organism evidence="3 4">
    <name type="scientific">Microbacterium schleiferi</name>
    <dbReference type="NCBI Taxonomy" id="69362"/>
    <lineage>
        <taxon>Bacteria</taxon>
        <taxon>Bacillati</taxon>
        <taxon>Actinomycetota</taxon>
        <taxon>Actinomycetes</taxon>
        <taxon>Micrococcales</taxon>
        <taxon>Microbacteriaceae</taxon>
        <taxon>Microbacterium</taxon>
    </lineage>
</organism>
<dbReference type="RefSeq" id="WP_331791859.1">
    <property type="nucleotide sequence ID" value="NZ_BAAAUO010000001.1"/>
</dbReference>
<keyword evidence="4" id="KW-1185">Reference proteome</keyword>
<dbReference type="Gene3D" id="3.40.50.10540">
    <property type="entry name" value="Crotonobetainyl-coa:carnitine coa-transferase, domain 1"/>
    <property type="match status" value="1"/>
</dbReference>
<dbReference type="InterPro" id="IPR023606">
    <property type="entry name" value="CoA-Trfase_III_dom_1_sf"/>
</dbReference>
<feature type="region of interest" description="Disordered" evidence="2">
    <location>
        <begin position="224"/>
        <end position="245"/>
    </location>
</feature>
<dbReference type="GO" id="GO:0016740">
    <property type="term" value="F:transferase activity"/>
    <property type="evidence" value="ECO:0007669"/>
    <property type="project" value="UniProtKB-KW"/>
</dbReference>
<accession>A0ABU7V7J4</accession>
<evidence type="ECO:0000313" key="3">
    <source>
        <dbReference type="EMBL" id="MEF2255637.1"/>
    </source>
</evidence>
<dbReference type="Proteomes" id="UP001351900">
    <property type="component" value="Unassembled WGS sequence"/>
</dbReference>
<dbReference type="PANTHER" id="PTHR48207">
    <property type="entry name" value="SUCCINATE--HYDROXYMETHYLGLUTARATE COA-TRANSFERASE"/>
    <property type="match status" value="1"/>
</dbReference>
<feature type="region of interest" description="Disordered" evidence="2">
    <location>
        <begin position="42"/>
        <end position="76"/>
    </location>
</feature>
<dbReference type="Pfam" id="PF02515">
    <property type="entry name" value="CoA_transf_3"/>
    <property type="match status" value="1"/>
</dbReference>
<dbReference type="EMBL" id="JAZHOV010000006">
    <property type="protein sequence ID" value="MEF2255637.1"/>
    <property type="molecule type" value="Genomic_DNA"/>
</dbReference>
<evidence type="ECO:0000313" key="4">
    <source>
        <dbReference type="Proteomes" id="UP001351900"/>
    </source>
</evidence>
<gene>
    <name evidence="3" type="ORF">V2V91_10910</name>
</gene>
<protein>
    <submittedName>
        <fullName evidence="3">CoA transferase</fullName>
    </submittedName>
</protein>
<dbReference type="Gene3D" id="3.30.1540.10">
    <property type="entry name" value="formyl-coa transferase, domain 3"/>
    <property type="match status" value="1"/>
</dbReference>
<name>A0ABU7V7J4_9MICO</name>
<evidence type="ECO:0000256" key="1">
    <source>
        <dbReference type="ARBA" id="ARBA00022679"/>
    </source>
</evidence>
<dbReference type="PANTHER" id="PTHR48207:SF3">
    <property type="entry name" value="SUCCINATE--HYDROXYMETHYLGLUTARATE COA-TRANSFERASE"/>
    <property type="match status" value="1"/>
</dbReference>
<evidence type="ECO:0000256" key="2">
    <source>
        <dbReference type="SAM" id="MobiDB-lite"/>
    </source>
</evidence>
<keyword evidence="1 3" id="KW-0808">Transferase</keyword>
<dbReference type="InterPro" id="IPR044855">
    <property type="entry name" value="CoA-Trfase_III_dom3_sf"/>
</dbReference>
<dbReference type="SUPFAM" id="SSF89796">
    <property type="entry name" value="CoA-transferase family III (CaiB/BaiF)"/>
    <property type="match status" value="1"/>
</dbReference>